<dbReference type="GO" id="GO:0005829">
    <property type="term" value="C:cytosol"/>
    <property type="evidence" value="ECO:0007669"/>
    <property type="project" value="GOC"/>
</dbReference>
<dbReference type="GO" id="GO:0030131">
    <property type="term" value="C:clathrin adaptor complex"/>
    <property type="evidence" value="ECO:0007669"/>
    <property type="project" value="UniProtKB-UniRule"/>
</dbReference>
<dbReference type="Gene3D" id="2.60.40.1170">
    <property type="entry name" value="Mu homology domain, subdomain B"/>
    <property type="match status" value="2"/>
</dbReference>
<dbReference type="InterPro" id="IPR028565">
    <property type="entry name" value="MHD"/>
</dbReference>
<keyword evidence="10" id="KW-1185">Reference proteome</keyword>
<dbReference type="RefSeq" id="XP_003679983.1">
    <property type="nucleotide sequence ID" value="XM_003679935.1"/>
</dbReference>
<proteinExistence type="inferred from homology"/>
<evidence type="ECO:0000256" key="2">
    <source>
        <dbReference type="ARBA" id="ARBA00022448"/>
    </source>
</evidence>
<comment type="subcellular location">
    <subcellularLocation>
        <location evidence="1">Cytoplasmic vesicle membrane</location>
    </subcellularLocation>
</comment>
<dbReference type="FunCoup" id="G8ZQ78">
    <property type="interactions" value="77"/>
</dbReference>
<dbReference type="GO" id="GO:0005769">
    <property type="term" value="C:early endosome"/>
    <property type="evidence" value="ECO:0007669"/>
    <property type="project" value="EnsemblFungi"/>
</dbReference>
<dbReference type="Pfam" id="PF00928">
    <property type="entry name" value="Adap_comp_sub"/>
    <property type="match status" value="1"/>
</dbReference>
<dbReference type="GO" id="GO:0006886">
    <property type="term" value="P:intracellular protein transport"/>
    <property type="evidence" value="ECO:0007669"/>
    <property type="project" value="UniProtKB-UniRule"/>
</dbReference>
<keyword evidence="3 6" id="KW-0653">Protein transport</keyword>
<name>G8ZQ78_TORDE</name>
<dbReference type="PROSITE" id="PS00990">
    <property type="entry name" value="CLAT_ADAPTOR_M_1"/>
    <property type="match status" value="1"/>
</dbReference>
<dbReference type="PRINTS" id="PR00314">
    <property type="entry name" value="CLATHRINADPT"/>
</dbReference>
<dbReference type="Proteomes" id="UP000005627">
    <property type="component" value="Chromosome 2"/>
</dbReference>
<evidence type="ECO:0000256" key="4">
    <source>
        <dbReference type="ARBA" id="ARBA00023136"/>
    </source>
</evidence>
<keyword evidence="2 6" id="KW-0813">Transport</keyword>
<dbReference type="PROSITE" id="PS00991">
    <property type="entry name" value="CLAT_ADAPTOR_M_2"/>
    <property type="match status" value="1"/>
</dbReference>
<dbReference type="KEGG" id="tdl:TDEL_0B06430"/>
<dbReference type="InterPro" id="IPR011012">
    <property type="entry name" value="Longin-like_dom_sf"/>
</dbReference>
<dbReference type="GO" id="GO:0006896">
    <property type="term" value="P:Golgi to vacuole transport"/>
    <property type="evidence" value="ECO:0007669"/>
    <property type="project" value="EnsemblFungi"/>
</dbReference>
<sequence>MSSCIFITDENLEPLISKNIKAIPNLQGILRLFKSVYTPESQPVISASSFHFVHIKRSSLLYVSVIHAYDASANVMLIATFLDQFHSLLKKYLAVSALDKNMVLDNVLLIMELIDESIDFGVIQITDASIMRDYIRVKVNMPENKTIDDLSLGDSDTDEEDNKKTKRRSGKPNLYKFLRGAKDGTHKAEHTDTAAKEDDVEDSYNSYIAKATIMPVSWRAKGIHYARNEFFLDVVEQVQYLMDFNSGIIKKNLIHGKIICKSYLSGMPKLKIAFNKLSQKDEQFISHSKFHQCVTWPSSNEKEIEFIPPDGDFVLCQYELKRHVKDQPMLKLVSFGVKPKLKKYKIQMSCTIETHFKARNSTSTLNLKIPLARLFQEYQIDLKKPARFKSDSGKVLFNISDDFLLWDIEVMKGGHGDTQLSMAAEFSLFNKKEFEEEQEELKNSMNPPPLRDGPKLEELYDQVHNEKGPSKMASRLLSMKFEIPYSTCSGLQVEYLKIDEEQLQYQSFPWVRYKTVNDEEYGYYV</sequence>
<evidence type="ECO:0000256" key="3">
    <source>
        <dbReference type="ARBA" id="ARBA00022927"/>
    </source>
</evidence>
<dbReference type="PANTHER" id="PTHR10529">
    <property type="entry name" value="AP COMPLEX SUBUNIT MU"/>
    <property type="match status" value="1"/>
</dbReference>
<accession>G8ZQ78</accession>
<evidence type="ECO:0000256" key="6">
    <source>
        <dbReference type="PIRNR" id="PIRNR005992"/>
    </source>
</evidence>
<dbReference type="SUPFAM" id="SSF64356">
    <property type="entry name" value="SNARE-like"/>
    <property type="match status" value="1"/>
</dbReference>
<organism evidence="9 10">
    <name type="scientific">Torulaspora delbrueckii</name>
    <name type="common">Yeast</name>
    <name type="synonym">Candida colliculosa</name>
    <dbReference type="NCBI Taxonomy" id="4950"/>
    <lineage>
        <taxon>Eukaryota</taxon>
        <taxon>Fungi</taxon>
        <taxon>Dikarya</taxon>
        <taxon>Ascomycota</taxon>
        <taxon>Saccharomycotina</taxon>
        <taxon>Saccharomycetes</taxon>
        <taxon>Saccharomycetales</taxon>
        <taxon>Saccharomycetaceae</taxon>
        <taxon>Torulaspora</taxon>
    </lineage>
</organism>
<reference evidence="9 10" key="1">
    <citation type="journal article" date="2011" name="Proc. Natl. Acad. Sci. U.S.A.">
        <title>Evolutionary erosion of yeast sex chromosomes by mating-type switching accidents.</title>
        <authorList>
            <person name="Gordon J.L."/>
            <person name="Armisen D."/>
            <person name="Proux-Wera E."/>
            <person name="Oheigeartaigh S.S."/>
            <person name="Byrne K.P."/>
            <person name="Wolfe K.H."/>
        </authorList>
    </citation>
    <scope>NUCLEOTIDE SEQUENCE [LARGE SCALE GENOMIC DNA]</scope>
    <source>
        <strain evidence="10">ATCC 10662 / CBS 1146 / NBRC 0425 / NCYC 2629 / NRRL Y-866</strain>
    </source>
</reference>
<dbReference type="GO" id="GO:0030659">
    <property type="term" value="C:cytoplasmic vesicle membrane"/>
    <property type="evidence" value="ECO:0007669"/>
    <property type="project" value="UniProtKB-SubCell"/>
</dbReference>
<dbReference type="eggNOG" id="KOG0937">
    <property type="taxonomic scope" value="Eukaryota"/>
</dbReference>
<keyword evidence="4" id="KW-0472">Membrane</keyword>
<dbReference type="STRING" id="1076872.G8ZQ78"/>
<evidence type="ECO:0000256" key="5">
    <source>
        <dbReference type="ARBA" id="ARBA00023329"/>
    </source>
</evidence>
<dbReference type="GeneID" id="11505088"/>
<dbReference type="Gene3D" id="3.30.450.60">
    <property type="match status" value="1"/>
</dbReference>
<gene>
    <name evidence="9" type="primary">TDEL0B06430</name>
    <name evidence="9" type="ORF">TDEL_0B06430</name>
</gene>
<dbReference type="InterPro" id="IPR018240">
    <property type="entry name" value="Clathrin_mu_CS"/>
</dbReference>
<dbReference type="InterPro" id="IPR001392">
    <property type="entry name" value="Clathrin_mu"/>
</dbReference>
<feature type="region of interest" description="Disordered" evidence="7">
    <location>
        <begin position="148"/>
        <end position="170"/>
    </location>
</feature>
<dbReference type="EMBL" id="HE616743">
    <property type="protein sequence ID" value="CCE90772.1"/>
    <property type="molecule type" value="Genomic_DNA"/>
</dbReference>
<dbReference type="InParanoid" id="G8ZQ78"/>
<dbReference type="InterPro" id="IPR050431">
    <property type="entry name" value="Adaptor_comp_med_subunit"/>
</dbReference>
<dbReference type="InterPro" id="IPR036168">
    <property type="entry name" value="AP2_Mu_C_sf"/>
</dbReference>
<protein>
    <recommendedName>
        <fullName evidence="8">MHD domain-containing protein</fullName>
    </recommendedName>
</protein>
<keyword evidence="5" id="KW-0968">Cytoplasmic vesicle</keyword>
<evidence type="ECO:0000256" key="7">
    <source>
        <dbReference type="SAM" id="MobiDB-lite"/>
    </source>
</evidence>
<dbReference type="PIRSF" id="PIRSF005992">
    <property type="entry name" value="Clathrin_mu"/>
    <property type="match status" value="1"/>
</dbReference>
<dbReference type="SUPFAM" id="SSF49447">
    <property type="entry name" value="Second domain of Mu2 adaptin subunit (ap50) of ap2 adaptor"/>
    <property type="match status" value="1"/>
</dbReference>
<dbReference type="GO" id="GO:0005802">
    <property type="term" value="C:trans-Golgi network"/>
    <property type="evidence" value="ECO:0007669"/>
    <property type="project" value="EnsemblFungi"/>
</dbReference>
<dbReference type="CDD" id="cd14828">
    <property type="entry name" value="AP_Mu_N"/>
    <property type="match status" value="1"/>
</dbReference>
<dbReference type="InterPro" id="IPR027200">
    <property type="entry name" value="Apm2_N"/>
</dbReference>
<feature type="domain" description="MHD" evidence="8">
    <location>
        <begin position="227"/>
        <end position="524"/>
    </location>
</feature>
<dbReference type="OrthoDB" id="10259133at2759"/>
<evidence type="ECO:0000313" key="10">
    <source>
        <dbReference type="Proteomes" id="UP000005627"/>
    </source>
</evidence>
<evidence type="ECO:0000256" key="1">
    <source>
        <dbReference type="ARBA" id="ARBA00004156"/>
    </source>
</evidence>
<dbReference type="AlphaFoldDB" id="G8ZQ78"/>
<evidence type="ECO:0000313" key="9">
    <source>
        <dbReference type="EMBL" id="CCE90772.1"/>
    </source>
</evidence>
<dbReference type="PROSITE" id="PS51072">
    <property type="entry name" value="MHD"/>
    <property type="match status" value="1"/>
</dbReference>
<dbReference type="HOGENOM" id="CLU_026996_0_0_1"/>
<comment type="similarity">
    <text evidence="6">Belongs to the adaptor complexes medium subunit family.</text>
</comment>
<evidence type="ECO:0000259" key="8">
    <source>
        <dbReference type="PROSITE" id="PS51072"/>
    </source>
</evidence>
<dbReference type="GO" id="GO:0048203">
    <property type="term" value="P:vesicle targeting, trans-Golgi to endosome"/>
    <property type="evidence" value="ECO:0007669"/>
    <property type="project" value="EnsemblFungi"/>
</dbReference>